<dbReference type="RefSeq" id="WP_063382325.1">
    <property type="nucleotide sequence ID" value="NZ_AUXX01000040.1"/>
</dbReference>
<reference evidence="6 7" key="1">
    <citation type="submission" date="2013-07" db="EMBL/GenBank/DDBJ databases">
        <title>Comparative Genomic and Metabolomic Analysis of Twelve Strains of Pseudoalteromonas luteoviolacea.</title>
        <authorList>
            <person name="Vynne N.G."/>
            <person name="Mansson M."/>
            <person name="Gram L."/>
        </authorList>
    </citation>
    <scope>NUCLEOTIDE SEQUENCE [LARGE SCALE GENOMIC DNA]</scope>
    <source>
        <strain evidence="6 7">S4060-1</strain>
    </source>
</reference>
<dbReference type="PROSITE" id="PS50113">
    <property type="entry name" value="PAC"/>
    <property type="match status" value="1"/>
</dbReference>
<organism evidence="6 7">
    <name type="scientific">Pseudoalteromonas luteoviolacea S4060-1</name>
    <dbReference type="NCBI Taxonomy" id="1365257"/>
    <lineage>
        <taxon>Bacteria</taxon>
        <taxon>Pseudomonadati</taxon>
        <taxon>Pseudomonadota</taxon>
        <taxon>Gammaproteobacteria</taxon>
        <taxon>Alteromonadales</taxon>
        <taxon>Pseudoalteromonadaceae</taxon>
        <taxon>Pseudoalteromonas</taxon>
    </lineage>
</organism>
<evidence type="ECO:0000256" key="3">
    <source>
        <dbReference type="ARBA" id="ARBA00034247"/>
    </source>
</evidence>
<dbReference type="SUPFAM" id="SSF55073">
    <property type="entry name" value="Nucleotide cyclase"/>
    <property type="match status" value="1"/>
</dbReference>
<dbReference type="SMART" id="SM00267">
    <property type="entry name" value="GGDEF"/>
    <property type="match status" value="1"/>
</dbReference>
<dbReference type="GO" id="GO:0043709">
    <property type="term" value="P:cell adhesion involved in single-species biofilm formation"/>
    <property type="evidence" value="ECO:0007669"/>
    <property type="project" value="TreeGrafter"/>
</dbReference>
<comment type="caution">
    <text evidence="6">The sequence shown here is derived from an EMBL/GenBank/DDBJ whole genome shotgun (WGS) entry which is preliminary data.</text>
</comment>
<evidence type="ECO:0000256" key="2">
    <source>
        <dbReference type="ARBA" id="ARBA00012528"/>
    </source>
</evidence>
<evidence type="ECO:0000313" key="6">
    <source>
        <dbReference type="EMBL" id="KZN62380.1"/>
    </source>
</evidence>
<dbReference type="GO" id="GO:1902201">
    <property type="term" value="P:negative regulation of bacterial-type flagellum-dependent cell motility"/>
    <property type="evidence" value="ECO:0007669"/>
    <property type="project" value="TreeGrafter"/>
</dbReference>
<accession>A0A167KAN0</accession>
<dbReference type="NCBIfam" id="TIGR00254">
    <property type="entry name" value="GGDEF"/>
    <property type="match status" value="1"/>
</dbReference>
<dbReference type="Proteomes" id="UP000076661">
    <property type="component" value="Unassembled WGS sequence"/>
</dbReference>
<dbReference type="EC" id="2.7.7.65" evidence="2"/>
<dbReference type="InterPro" id="IPR000160">
    <property type="entry name" value="GGDEF_dom"/>
</dbReference>
<dbReference type="GO" id="GO:0052621">
    <property type="term" value="F:diguanylate cyclase activity"/>
    <property type="evidence" value="ECO:0007669"/>
    <property type="project" value="UniProtKB-EC"/>
</dbReference>
<dbReference type="PANTHER" id="PTHR45138">
    <property type="entry name" value="REGULATORY COMPONENTS OF SENSORY TRANSDUCTION SYSTEM"/>
    <property type="match status" value="1"/>
</dbReference>
<feature type="domain" description="PAC" evidence="4">
    <location>
        <begin position="126"/>
        <end position="178"/>
    </location>
</feature>
<evidence type="ECO:0000259" key="4">
    <source>
        <dbReference type="PROSITE" id="PS50113"/>
    </source>
</evidence>
<dbReference type="InterPro" id="IPR050469">
    <property type="entry name" value="Diguanylate_Cyclase"/>
</dbReference>
<dbReference type="InterPro" id="IPR043128">
    <property type="entry name" value="Rev_trsase/Diguanyl_cyclase"/>
</dbReference>
<dbReference type="Pfam" id="PF00990">
    <property type="entry name" value="GGDEF"/>
    <property type="match status" value="1"/>
</dbReference>
<dbReference type="InterPro" id="IPR029787">
    <property type="entry name" value="Nucleotide_cyclase"/>
</dbReference>
<dbReference type="Gene3D" id="3.30.70.270">
    <property type="match status" value="1"/>
</dbReference>
<dbReference type="InterPro" id="IPR000700">
    <property type="entry name" value="PAS-assoc_C"/>
</dbReference>
<proteinExistence type="predicted"/>
<dbReference type="GO" id="GO:0005886">
    <property type="term" value="C:plasma membrane"/>
    <property type="evidence" value="ECO:0007669"/>
    <property type="project" value="TreeGrafter"/>
</dbReference>
<sequence length="338" mass="38017">MRLLFVELYVVSMSDESSKLQIELLEQQIIALEMENHQLSQMVSASKLEIHKLREIQKLAKVGTWSLNHLSYKLTLSEELQFLLLGGETKTNTLSWDAFLELIISENDNNIAQSITEDVVLGGQKKVFEHSIETPDGQTRYIKHFCETFYNSIGQPLNSVGLMQDITDEKCNAMQLELLSVTDDLTGLFNRRKMNEVLVSQHDIVQRYQSDCSAILLDLDSFKQFNDLFGHQTGDIVLTTVANMMISHMRSADICGRWGGEEFLIVCQNTACEHAAIAAEKLRTVLAAIELSCAKQVTASFGVAQIIKGEELTAFLQRLDKALYQSKNSGRNKVTVCN</sequence>
<gene>
    <name evidence="6" type="ORF">N478_25425</name>
</gene>
<dbReference type="PATRIC" id="fig|1365257.3.peg.4006"/>
<dbReference type="EMBL" id="AUXX01000040">
    <property type="protein sequence ID" value="KZN62380.1"/>
    <property type="molecule type" value="Genomic_DNA"/>
</dbReference>
<dbReference type="PROSITE" id="PS50887">
    <property type="entry name" value="GGDEF"/>
    <property type="match status" value="1"/>
</dbReference>
<dbReference type="SUPFAM" id="SSF55785">
    <property type="entry name" value="PYP-like sensor domain (PAS domain)"/>
    <property type="match status" value="1"/>
</dbReference>
<dbReference type="Gene3D" id="3.30.450.20">
    <property type="entry name" value="PAS domain"/>
    <property type="match status" value="1"/>
</dbReference>
<dbReference type="FunFam" id="3.30.70.270:FF:000001">
    <property type="entry name" value="Diguanylate cyclase domain protein"/>
    <property type="match status" value="1"/>
</dbReference>
<evidence type="ECO:0000313" key="7">
    <source>
        <dbReference type="Proteomes" id="UP000076661"/>
    </source>
</evidence>
<evidence type="ECO:0000259" key="5">
    <source>
        <dbReference type="PROSITE" id="PS50887"/>
    </source>
</evidence>
<name>A0A167KAN0_9GAMM</name>
<feature type="domain" description="GGDEF" evidence="5">
    <location>
        <begin position="210"/>
        <end position="338"/>
    </location>
</feature>
<dbReference type="PANTHER" id="PTHR45138:SF9">
    <property type="entry name" value="DIGUANYLATE CYCLASE DGCM-RELATED"/>
    <property type="match status" value="1"/>
</dbReference>
<dbReference type="AlphaFoldDB" id="A0A167KAN0"/>
<dbReference type="CDD" id="cd01949">
    <property type="entry name" value="GGDEF"/>
    <property type="match status" value="1"/>
</dbReference>
<protein>
    <recommendedName>
        <fullName evidence="2">diguanylate cyclase</fullName>
        <ecNumber evidence="2">2.7.7.65</ecNumber>
    </recommendedName>
</protein>
<dbReference type="InterPro" id="IPR035965">
    <property type="entry name" value="PAS-like_dom_sf"/>
</dbReference>
<comment type="catalytic activity">
    <reaction evidence="3">
        <text>2 GTP = 3',3'-c-di-GMP + 2 diphosphate</text>
        <dbReference type="Rhea" id="RHEA:24898"/>
        <dbReference type="ChEBI" id="CHEBI:33019"/>
        <dbReference type="ChEBI" id="CHEBI:37565"/>
        <dbReference type="ChEBI" id="CHEBI:58805"/>
        <dbReference type="EC" id="2.7.7.65"/>
    </reaction>
</comment>
<comment type="cofactor">
    <cofactor evidence="1">
        <name>Mg(2+)</name>
        <dbReference type="ChEBI" id="CHEBI:18420"/>
    </cofactor>
</comment>
<evidence type="ECO:0000256" key="1">
    <source>
        <dbReference type="ARBA" id="ARBA00001946"/>
    </source>
</evidence>